<dbReference type="KEGG" id="tig:THII_2275"/>
<dbReference type="EMBL" id="AP014633">
    <property type="protein sequence ID" value="BAP56572.1"/>
    <property type="molecule type" value="Genomic_DNA"/>
</dbReference>
<dbReference type="Proteomes" id="UP000031623">
    <property type="component" value="Chromosome"/>
</dbReference>
<keyword evidence="4" id="KW-1185">Reference proteome</keyword>
<feature type="domain" description="MOFRL" evidence="1">
    <location>
        <begin position="302"/>
        <end position="406"/>
    </location>
</feature>
<keyword evidence="3" id="KW-0670">Pyruvate</keyword>
<name>A0A090ALA2_9GAMM</name>
<sequence>MSSPIINTSSPRSICLSIYHQALTRVNGRQCVAAFLHQYPYQTPVALIALGKAATQMAVGAFDVLGTTISHAFLVTKVGHLDRQLIQNYPITCLEAAHPIPDASSLAAGQALLDFINQLPLRFPILFLISGGTSALVEILAPGITLSDLQHVNQWVLGSGLDIQSINKIRKSLSAIKGGRLATYLTGHPVLNLLIADVPGDDLQVIGSGLLTPHEKQSLPPSLPNWLYRLTTQACPLAQPYHFEHITQELVATPTLARQGASEAAQSLNYPIFNHDEFIAGEASVVGRILAQQLSTSAPSIHIWSSETTVHLPPQPGQGGRCQSLALAAAIELAEQNNIYLLAAGTDGNDGPGPAAGALIDGGTIPRGSQAKLNSVDCLEQADAGRFLTASGDLIYTGPTGTNVMDIIIGWKR</sequence>
<dbReference type="GO" id="GO:0005737">
    <property type="term" value="C:cytoplasm"/>
    <property type="evidence" value="ECO:0007669"/>
    <property type="project" value="TreeGrafter"/>
</dbReference>
<dbReference type="Pfam" id="PF13660">
    <property type="entry name" value="DUF4147"/>
    <property type="match status" value="1"/>
</dbReference>
<protein>
    <submittedName>
        <fullName evidence="3">Hydroxypyruvate reductase</fullName>
    </submittedName>
</protein>
<evidence type="ECO:0000259" key="2">
    <source>
        <dbReference type="Pfam" id="PF13660"/>
    </source>
</evidence>
<dbReference type="InterPro" id="IPR038614">
    <property type="entry name" value="GK_N_sf"/>
</dbReference>
<dbReference type="Gene3D" id="3.40.1480.10">
    <property type="entry name" value="MOFRL domain"/>
    <property type="match status" value="1"/>
</dbReference>
<dbReference type="HOGENOM" id="CLU_032279_1_1_6"/>
<dbReference type="OrthoDB" id="9766552at2"/>
<dbReference type="SUPFAM" id="SSF82544">
    <property type="entry name" value="GckA/TtuD-like"/>
    <property type="match status" value="1"/>
</dbReference>
<dbReference type="PANTHER" id="PTHR12227:SF0">
    <property type="entry name" value="GLYCERATE KINASE"/>
    <property type="match status" value="1"/>
</dbReference>
<reference evidence="3 4" key="1">
    <citation type="journal article" date="2014" name="ISME J.">
        <title>Ecophysiology of Thioploca ingrica as revealed by the complete genome sequence supplemented with proteomic evidence.</title>
        <authorList>
            <person name="Kojima H."/>
            <person name="Ogura Y."/>
            <person name="Yamamoto N."/>
            <person name="Togashi T."/>
            <person name="Mori H."/>
            <person name="Watanabe T."/>
            <person name="Nemoto F."/>
            <person name="Kurokawa K."/>
            <person name="Hayashi T."/>
            <person name="Fukui M."/>
        </authorList>
    </citation>
    <scope>NUCLEOTIDE SEQUENCE [LARGE SCALE GENOMIC DNA]</scope>
</reference>
<proteinExistence type="predicted"/>
<accession>A0A090ALA2</accession>
<dbReference type="InterPro" id="IPR037035">
    <property type="entry name" value="GK-like_C_sf"/>
</dbReference>
<dbReference type="InterPro" id="IPR025286">
    <property type="entry name" value="MOFRL_assoc_dom"/>
</dbReference>
<feature type="domain" description="MOFRL-associated" evidence="2">
    <location>
        <begin position="16"/>
        <end position="216"/>
    </location>
</feature>
<dbReference type="InterPro" id="IPR039760">
    <property type="entry name" value="MOFRL_protein"/>
</dbReference>
<gene>
    <name evidence="3" type="ORF">THII_2275</name>
</gene>
<dbReference type="Gene3D" id="3.40.50.10180">
    <property type="entry name" value="Glycerate kinase, MOFRL-like N-terminal domain"/>
    <property type="match status" value="1"/>
</dbReference>
<evidence type="ECO:0000313" key="4">
    <source>
        <dbReference type="Proteomes" id="UP000031623"/>
    </source>
</evidence>
<evidence type="ECO:0000259" key="1">
    <source>
        <dbReference type="Pfam" id="PF05161"/>
    </source>
</evidence>
<dbReference type="GO" id="GO:0008887">
    <property type="term" value="F:glycerate kinase activity"/>
    <property type="evidence" value="ECO:0007669"/>
    <property type="project" value="InterPro"/>
</dbReference>
<dbReference type="AlphaFoldDB" id="A0A090ALA2"/>
<dbReference type="PANTHER" id="PTHR12227">
    <property type="entry name" value="GLYCERATE KINASE"/>
    <property type="match status" value="1"/>
</dbReference>
<organism evidence="3 4">
    <name type="scientific">Thioploca ingrica</name>
    <dbReference type="NCBI Taxonomy" id="40754"/>
    <lineage>
        <taxon>Bacteria</taxon>
        <taxon>Pseudomonadati</taxon>
        <taxon>Pseudomonadota</taxon>
        <taxon>Gammaproteobacteria</taxon>
        <taxon>Thiotrichales</taxon>
        <taxon>Thiotrichaceae</taxon>
        <taxon>Thioploca</taxon>
    </lineage>
</organism>
<dbReference type="Pfam" id="PF05161">
    <property type="entry name" value="MOFRL"/>
    <property type="match status" value="1"/>
</dbReference>
<evidence type="ECO:0000313" key="3">
    <source>
        <dbReference type="EMBL" id="BAP56572.1"/>
    </source>
</evidence>
<dbReference type="STRING" id="40754.THII_2275"/>
<dbReference type="InterPro" id="IPR007835">
    <property type="entry name" value="MOFRL"/>
</dbReference>